<protein>
    <submittedName>
        <fullName evidence="1">Uncharacterized protein</fullName>
    </submittedName>
</protein>
<gene>
    <name evidence="1" type="ORF">D104_00920</name>
</gene>
<organism evidence="1 2">
    <name type="scientific">Marinomonas profundimaris</name>
    <dbReference type="NCBI Taxonomy" id="1208321"/>
    <lineage>
        <taxon>Bacteria</taxon>
        <taxon>Pseudomonadati</taxon>
        <taxon>Pseudomonadota</taxon>
        <taxon>Gammaproteobacteria</taxon>
        <taxon>Oceanospirillales</taxon>
        <taxon>Oceanospirillaceae</taxon>
        <taxon>Marinomonas</taxon>
    </lineage>
</organism>
<dbReference type="EMBL" id="AYOZ01000001">
    <property type="protein sequence ID" value="ETI62595.1"/>
    <property type="molecule type" value="Genomic_DNA"/>
</dbReference>
<name>W1S0L4_9GAMM</name>
<dbReference type="Proteomes" id="UP000018857">
    <property type="component" value="Unassembled WGS sequence"/>
</dbReference>
<dbReference type="AlphaFoldDB" id="W1S0L4"/>
<proteinExistence type="predicted"/>
<comment type="caution">
    <text evidence="1">The sequence shown here is derived from an EMBL/GenBank/DDBJ whole genome shotgun (WGS) entry which is preliminary data.</text>
</comment>
<keyword evidence="2" id="KW-1185">Reference proteome</keyword>
<reference evidence="1 2" key="1">
    <citation type="journal article" date="2014" name="Genome Announc.">
        <title>Draft Genome Sequence of Marinomonas sp. Strain D104, a Polycyclic Aromatic Hydrocarbon-Degrading Bacterium from the Deep-Sea Sediment of the Arctic Ocean.</title>
        <authorList>
            <person name="Dong C."/>
            <person name="Bai X."/>
            <person name="Lai Q."/>
            <person name="Xie Y."/>
            <person name="Chen X."/>
            <person name="Shao Z."/>
        </authorList>
    </citation>
    <scope>NUCLEOTIDE SEQUENCE [LARGE SCALE GENOMIC DNA]</scope>
    <source>
        <strain evidence="1 2">D104</strain>
    </source>
</reference>
<dbReference type="PATRIC" id="fig|1208321.3.peg.185"/>
<accession>W1S0L4</accession>
<evidence type="ECO:0000313" key="2">
    <source>
        <dbReference type="Proteomes" id="UP000018857"/>
    </source>
</evidence>
<sequence length="41" mass="4910">MDGDTVYFLNGHFLARLAILNKSVVRILYWWKVKKSRNINE</sequence>
<evidence type="ECO:0000313" key="1">
    <source>
        <dbReference type="EMBL" id="ETI62595.1"/>
    </source>
</evidence>